<name>A0A423KDS0_9PSED</name>
<dbReference type="GO" id="GO:0071111">
    <property type="term" value="F:cyclic-guanylate-specific phosphodiesterase activity"/>
    <property type="evidence" value="ECO:0007669"/>
    <property type="project" value="InterPro"/>
</dbReference>
<dbReference type="Proteomes" id="UP000285349">
    <property type="component" value="Unassembled WGS sequence"/>
</dbReference>
<dbReference type="InterPro" id="IPR001789">
    <property type="entry name" value="Sig_transdc_resp-reg_receiver"/>
</dbReference>
<accession>A0A423KDS0</accession>
<dbReference type="Gene3D" id="3.40.50.2300">
    <property type="match status" value="1"/>
</dbReference>
<dbReference type="RefSeq" id="WP_123508616.1">
    <property type="nucleotide sequence ID" value="NZ_MOBQ01000006.1"/>
</dbReference>
<dbReference type="SUPFAM" id="SSF141868">
    <property type="entry name" value="EAL domain-like"/>
    <property type="match status" value="1"/>
</dbReference>
<dbReference type="OrthoDB" id="9812358at2"/>
<gene>
    <name evidence="4" type="ORF">BK666_05060</name>
</gene>
<dbReference type="PROSITE" id="PS50110">
    <property type="entry name" value="RESPONSE_REGULATORY"/>
    <property type="match status" value="1"/>
</dbReference>
<dbReference type="AlphaFoldDB" id="A0A423KDS0"/>
<dbReference type="InterPro" id="IPR050706">
    <property type="entry name" value="Cyclic-di-GMP_PDE-like"/>
</dbReference>
<dbReference type="EMBL" id="MOBQ01000006">
    <property type="protein sequence ID" value="RON50499.1"/>
    <property type="molecule type" value="Genomic_DNA"/>
</dbReference>
<dbReference type="PANTHER" id="PTHR33121:SF70">
    <property type="entry name" value="SIGNALING PROTEIN YKOW"/>
    <property type="match status" value="1"/>
</dbReference>
<dbReference type="SMART" id="SM00448">
    <property type="entry name" value="REC"/>
    <property type="match status" value="1"/>
</dbReference>
<dbReference type="PROSITE" id="PS50883">
    <property type="entry name" value="EAL"/>
    <property type="match status" value="1"/>
</dbReference>
<keyword evidence="1" id="KW-0597">Phosphoprotein</keyword>
<dbReference type="PANTHER" id="PTHR33121">
    <property type="entry name" value="CYCLIC DI-GMP PHOSPHODIESTERASE PDEF"/>
    <property type="match status" value="1"/>
</dbReference>
<evidence type="ECO:0000259" key="2">
    <source>
        <dbReference type="PROSITE" id="PS50110"/>
    </source>
</evidence>
<dbReference type="Gene3D" id="3.20.20.450">
    <property type="entry name" value="EAL domain"/>
    <property type="match status" value="1"/>
</dbReference>
<evidence type="ECO:0000259" key="3">
    <source>
        <dbReference type="PROSITE" id="PS50883"/>
    </source>
</evidence>
<dbReference type="InterPro" id="IPR035919">
    <property type="entry name" value="EAL_sf"/>
</dbReference>
<feature type="domain" description="Response regulatory" evidence="2">
    <location>
        <begin position="7"/>
        <end position="125"/>
    </location>
</feature>
<evidence type="ECO:0000256" key="1">
    <source>
        <dbReference type="PROSITE-ProRule" id="PRU00169"/>
    </source>
</evidence>
<dbReference type="Pfam" id="PF00072">
    <property type="entry name" value="Response_reg"/>
    <property type="match status" value="1"/>
</dbReference>
<dbReference type="SUPFAM" id="SSF52172">
    <property type="entry name" value="CheY-like"/>
    <property type="match status" value="1"/>
</dbReference>
<dbReference type="Pfam" id="PF00563">
    <property type="entry name" value="EAL"/>
    <property type="match status" value="1"/>
</dbReference>
<dbReference type="GO" id="GO:0000160">
    <property type="term" value="P:phosphorelay signal transduction system"/>
    <property type="evidence" value="ECO:0007669"/>
    <property type="project" value="InterPro"/>
</dbReference>
<dbReference type="InterPro" id="IPR001633">
    <property type="entry name" value="EAL_dom"/>
</dbReference>
<comment type="caution">
    <text evidence="4">The sequence shown here is derived from an EMBL/GenBank/DDBJ whole genome shotgun (WGS) entry which is preliminary data.</text>
</comment>
<feature type="modified residue" description="4-aspartylphosphate" evidence="1">
    <location>
        <position position="58"/>
    </location>
</feature>
<dbReference type="CDD" id="cd01948">
    <property type="entry name" value="EAL"/>
    <property type="match status" value="1"/>
</dbReference>
<proteinExistence type="predicted"/>
<reference evidence="4 5" key="1">
    <citation type="submission" date="2016-10" db="EMBL/GenBank/DDBJ databases">
        <title>Comparative genome analysis of multiple Pseudomonas spp. focuses on biocontrol and plant growth promoting traits.</title>
        <authorList>
            <person name="Tao X.-Y."/>
            <person name="Taylor C.G."/>
        </authorList>
    </citation>
    <scope>NUCLEOTIDE SEQUENCE [LARGE SCALE GENOMIC DNA]</scope>
    <source>
        <strain evidence="4 5">37A10</strain>
    </source>
</reference>
<protein>
    <recommendedName>
        <fullName evidence="6">Diguanylate phosphodiesterase</fullName>
    </recommendedName>
</protein>
<dbReference type="InterPro" id="IPR011006">
    <property type="entry name" value="CheY-like_superfamily"/>
</dbReference>
<sequence>MPMLPLRILVLGDNAFHRSIAVNMLWQSGCQEVFVAADCAQALATLKQVGPVDITLCDMRMDGVDSLELLQRVGRSRLAGSIIISSSSLSADVRRAVGQLVSLLGMVLLGEVGEPLQFGALQQLLAKHVNEPVDEPVVSAVAVIVTEAEVRQALVDQQLQTYFQPKFNLLTGEVCSSEALARWHHPFKGVLPPAVFLPIIERCGLLDDLLFLQLEQGLRLQRQALDQGFALNISFNLHAAQLINTELTCRIKSFLAAHDLPGSGLTFELTETGLLEAPAISLESLVRLRMMGCSLSIDDFGAGFSSLQRLCQLPFNEIKLDAEFVRGLKQEPRCRAVISSTLALGEALGMTVVVEGIETEEQRQVLLELGCTQGQGYLCARPMTATGLLKWLDLQKLGAVSCYLSD</sequence>
<evidence type="ECO:0008006" key="6">
    <source>
        <dbReference type="Google" id="ProtNLM"/>
    </source>
</evidence>
<evidence type="ECO:0000313" key="4">
    <source>
        <dbReference type="EMBL" id="RON50499.1"/>
    </source>
</evidence>
<dbReference type="SMART" id="SM00052">
    <property type="entry name" value="EAL"/>
    <property type="match status" value="1"/>
</dbReference>
<organism evidence="4 5">
    <name type="scientific">Pseudomonas frederiksbergensis</name>
    <dbReference type="NCBI Taxonomy" id="104087"/>
    <lineage>
        <taxon>Bacteria</taxon>
        <taxon>Pseudomonadati</taxon>
        <taxon>Pseudomonadota</taxon>
        <taxon>Gammaproteobacteria</taxon>
        <taxon>Pseudomonadales</taxon>
        <taxon>Pseudomonadaceae</taxon>
        <taxon>Pseudomonas</taxon>
    </lineage>
</organism>
<evidence type="ECO:0000313" key="5">
    <source>
        <dbReference type="Proteomes" id="UP000285349"/>
    </source>
</evidence>
<feature type="domain" description="EAL" evidence="3">
    <location>
        <begin position="143"/>
        <end position="396"/>
    </location>
</feature>